<evidence type="ECO:0000313" key="4">
    <source>
        <dbReference type="EMBL" id="GBE82443.1"/>
    </source>
</evidence>
<reference evidence="4 5" key="1">
    <citation type="journal article" date="2018" name="Sci. Rep.">
        <title>Genome sequence of the cauliflower mushroom Sparassis crispa (Hanabiratake) and its association with beneficial usage.</title>
        <authorList>
            <person name="Kiyama R."/>
            <person name="Furutani Y."/>
            <person name="Kawaguchi K."/>
            <person name="Nakanishi T."/>
        </authorList>
    </citation>
    <scope>NUCLEOTIDE SEQUENCE [LARGE SCALE GENOMIC DNA]</scope>
</reference>
<dbReference type="Gene3D" id="2.40.40.10">
    <property type="entry name" value="RlpA-like domain"/>
    <property type="match status" value="1"/>
</dbReference>
<dbReference type="STRING" id="139825.A0A401GJW3"/>
<dbReference type="AlphaFoldDB" id="A0A401GJW3"/>
<dbReference type="GeneID" id="38779360"/>
<evidence type="ECO:0000256" key="1">
    <source>
        <dbReference type="ARBA" id="ARBA00022729"/>
    </source>
</evidence>
<dbReference type="InterPro" id="IPR036908">
    <property type="entry name" value="RlpA-like_sf"/>
</dbReference>
<dbReference type="InParanoid" id="A0A401GJW3"/>
<dbReference type="Proteomes" id="UP000287166">
    <property type="component" value="Unassembled WGS sequence"/>
</dbReference>
<evidence type="ECO:0000313" key="5">
    <source>
        <dbReference type="Proteomes" id="UP000287166"/>
    </source>
</evidence>
<keyword evidence="1 3" id="KW-0732">Signal</keyword>
<protein>
    <submittedName>
        <fullName evidence="4">Allergen Asp f 7</fullName>
    </submittedName>
</protein>
<sequence>MRLSTLLGALLSITLPFVAANPRNAHGNSLGRRHDEVARRARGDLARRQATVNGPYANSRFTFYAVGLGSCGITNVESDYIVALNSAQYGGGYPGPNCFLSITIQVGSITATATITDECPGCPSGGLDMSQGLFEHFADTSVGVLTGTWWVNGAGSNPTTSSPPAYTPTTPAWTPEPSPTTSDTPVWTPSTTWSPPPPPSSTTPVWTPPSSSYTPWSSSVSTPSSSSVWTPSSSTTPSSSSAPSSSWTPSSSEAWIASSSSVAPAVETPTSPDTLEAVNQVVVGMAALMVAGAQQHQQ</sequence>
<feature type="chain" id="PRO_5019498142" evidence="3">
    <location>
        <begin position="21"/>
        <end position="298"/>
    </location>
</feature>
<dbReference type="OrthoDB" id="623670at2759"/>
<evidence type="ECO:0000256" key="2">
    <source>
        <dbReference type="SAM" id="MobiDB-lite"/>
    </source>
</evidence>
<dbReference type="CDD" id="cd22191">
    <property type="entry name" value="DPBB_RlpA_EXP_N-like"/>
    <property type="match status" value="1"/>
</dbReference>
<feature type="compositionally biased region" description="Low complexity" evidence="2">
    <location>
        <begin position="202"/>
        <end position="263"/>
    </location>
</feature>
<proteinExistence type="predicted"/>
<keyword evidence="5" id="KW-1185">Reference proteome</keyword>
<comment type="caution">
    <text evidence="4">The sequence shown here is derived from an EMBL/GenBank/DDBJ whole genome shotgun (WGS) entry which is preliminary data.</text>
</comment>
<dbReference type="PANTHER" id="PTHR31836:SF28">
    <property type="entry name" value="SRCR DOMAIN-CONTAINING PROTEIN-RELATED"/>
    <property type="match status" value="1"/>
</dbReference>
<organism evidence="4 5">
    <name type="scientific">Sparassis crispa</name>
    <dbReference type="NCBI Taxonomy" id="139825"/>
    <lineage>
        <taxon>Eukaryota</taxon>
        <taxon>Fungi</taxon>
        <taxon>Dikarya</taxon>
        <taxon>Basidiomycota</taxon>
        <taxon>Agaricomycotina</taxon>
        <taxon>Agaricomycetes</taxon>
        <taxon>Polyporales</taxon>
        <taxon>Sparassidaceae</taxon>
        <taxon>Sparassis</taxon>
    </lineage>
</organism>
<dbReference type="EMBL" id="BFAD01000004">
    <property type="protein sequence ID" value="GBE82443.1"/>
    <property type="molecule type" value="Genomic_DNA"/>
</dbReference>
<accession>A0A401GJW3</accession>
<dbReference type="RefSeq" id="XP_027613356.1">
    <property type="nucleotide sequence ID" value="XM_027757555.1"/>
</dbReference>
<feature type="compositionally biased region" description="Low complexity" evidence="2">
    <location>
        <begin position="158"/>
        <end position="193"/>
    </location>
</feature>
<dbReference type="PANTHER" id="PTHR31836">
    <property type="match status" value="1"/>
</dbReference>
<gene>
    <name evidence="4" type="ORF">SCP_0408270</name>
</gene>
<name>A0A401GJW3_9APHY</name>
<feature type="region of interest" description="Disordered" evidence="2">
    <location>
        <begin position="156"/>
        <end position="271"/>
    </location>
</feature>
<evidence type="ECO:0000256" key="3">
    <source>
        <dbReference type="SAM" id="SignalP"/>
    </source>
</evidence>
<dbReference type="SUPFAM" id="SSF50685">
    <property type="entry name" value="Barwin-like endoglucanases"/>
    <property type="match status" value="1"/>
</dbReference>
<dbReference type="InterPro" id="IPR051477">
    <property type="entry name" value="Expansin_CellWall"/>
</dbReference>
<feature type="signal peptide" evidence="3">
    <location>
        <begin position="1"/>
        <end position="20"/>
    </location>
</feature>